<dbReference type="Gene3D" id="3.30.1370.120">
    <property type="match status" value="3"/>
</dbReference>
<dbReference type="InterPro" id="IPR001775">
    <property type="entry name" value="GspD/PilQ"/>
</dbReference>
<feature type="region of interest" description="Disordered" evidence="11">
    <location>
        <begin position="357"/>
        <end position="439"/>
    </location>
</feature>
<proteinExistence type="inferred from homology"/>
<evidence type="ECO:0000256" key="10">
    <source>
        <dbReference type="RuleBase" id="RU004004"/>
    </source>
</evidence>
<keyword evidence="4" id="KW-1134">Transmembrane beta strand</keyword>
<dbReference type="Proteomes" id="UP000541636">
    <property type="component" value="Unassembled WGS sequence"/>
</dbReference>
<accession>A0A846ZJY8</accession>
<feature type="compositionally biased region" description="Low complexity" evidence="11">
    <location>
        <begin position="388"/>
        <end position="405"/>
    </location>
</feature>
<dbReference type="PROSITE" id="PS51257">
    <property type="entry name" value="PROKAR_LIPOPROTEIN"/>
    <property type="match status" value="1"/>
</dbReference>
<feature type="signal peptide" evidence="12">
    <location>
        <begin position="1"/>
        <end position="22"/>
    </location>
</feature>
<sequence length="762" mass="80530">MKTMQKSIAILLTALVALLAGCSTLPQPRDNSALQREAMAGVDQPPPKPPARPLRGQNPPVAPPNSEIAKGTGVFVRNTRAGAGKAAESAGKVTFNFENQPIQAVVKAVLGDLLKRNYAIAPGVKGSITFSTSQPVARNQALPILETLLSWTDNALVEKNGSYLVLPAKEAVAGNISPSLGAAAPSSGMQARLFPLHYISATQMQKLLKPFARDKAFLLVDPARNLLVMGGTPQELANYQRTIRTFDVDWLKGMSVGVFGLQRANVAKLMPQLDKMFGPKSDTPLAGMLRFIPIERTNSIVVITPQPAYLSEVRDWIERIDRGGGNQPQLYVYDVKNVQATYLADYLNQIYNGTSSSGSSDTGGSVGPGLSSGTIGGFAGNGDGSKTGGSTSSGRGNMNSSSSLGGSSGLSDSGGGASSFSGSGLPQRQQAQATTGTLGQADKGGIGITAVDANNQLLVRCRPSQWAEIESAIQRLDIVPLQVQIETRILEVQLTGQFSFGVQWYLEGLINGQANSSGGFTPGQPGNQQQWALGGGGASFVPGTDNFFYSFVNHNLQAAVHAMETSGNTKVLSAPSLVVMNNQEAKIQVGTQVPVNQTYIAGGIGTGSNNDLSTLGQVSYKDTGVILQVRPRVNPGGLVYLTLDQVVSKPGIADKFGNFPIDKRELNTQIAVQSGQTVLLGGLIQQDEGKTDTGIPGLNRIPVIGRLFGTTSRHRNRTELIVLITPRVITSSSDAQEITDEYASKFESLAPLREAKDAKKQK</sequence>
<evidence type="ECO:0000259" key="15">
    <source>
        <dbReference type="Pfam" id="PF21305"/>
    </source>
</evidence>
<evidence type="ECO:0000256" key="6">
    <source>
        <dbReference type="ARBA" id="ARBA00022729"/>
    </source>
</evidence>
<dbReference type="PANTHER" id="PTHR30332">
    <property type="entry name" value="PROBABLE GENERAL SECRETION PATHWAY PROTEIN D"/>
    <property type="match status" value="1"/>
</dbReference>
<feature type="chain" id="PRO_5032617069" evidence="12">
    <location>
        <begin position="23"/>
        <end position="762"/>
    </location>
</feature>
<feature type="domain" description="Type II/III secretion system secretin-like" evidence="13">
    <location>
        <begin position="562"/>
        <end position="729"/>
    </location>
</feature>
<keyword evidence="7" id="KW-0653">Protein transport</keyword>
<dbReference type="InterPro" id="IPR049371">
    <property type="entry name" value="GspD-like_N0"/>
</dbReference>
<dbReference type="GO" id="GO:0015627">
    <property type="term" value="C:type II protein secretion system complex"/>
    <property type="evidence" value="ECO:0007669"/>
    <property type="project" value="InterPro"/>
</dbReference>
<dbReference type="GO" id="GO:0015628">
    <property type="term" value="P:protein secretion by the type II secretion system"/>
    <property type="evidence" value="ECO:0007669"/>
    <property type="project" value="InterPro"/>
</dbReference>
<feature type="domain" description="NolW-like" evidence="14">
    <location>
        <begin position="332"/>
        <end position="481"/>
    </location>
</feature>
<reference evidence="16 17" key="1">
    <citation type="journal article" date="2017" name="Int. J. Syst. Evol. Microbiol.">
        <title>Oleiagrimonas citrea sp. nov., a marine bacterium isolated from tidal flat sediment and emended description of the genus Oleiagrimonas Fang et al. 2015 and Oleiagrimonas soli.</title>
        <authorList>
            <person name="Yang S.H."/>
            <person name="Seo H.S."/>
            <person name="Seong C.N."/>
            <person name="Kwon K.K."/>
        </authorList>
    </citation>
    <scope>NUCLEOTIDE SEQUENCE [LARGE SCALE GENOMIC DNA]</scope>
    <source>
        <strain evidence="16 17">MEBiC09124</strain>
    </source>
</reference>
<feature type="compositionally biased region" description="Gly residues" evidence="11">
    <location>
        <begin position="406"/>
        <end position="417"/>
    </location>
</feature>
<evidence type="ECO:0000256" key="12">
    <source>
        <dbReference type="SAM" id="SignalP"/>
    </source>
</evidence>
<evidence type="ECO:0000259" key="13">
    <source>
        <dbReference type="Pfam" id="PF00263"/>
    </source>
</evidence>
<keyword evidence="9" id="KW-0998">Cell outer membrane</keyword>
<keyword evidence="17" id="KW-1185">Reference proteome</keyword>
<evidence type="ECO:0000256" key="7">
    <source>
        <dbReference type="ARBA" id="ARBA00022927"/>
    </source>
</evidence>
<feature type="domain" description="NolW-like" evidence="14">
    <location>
        <begin position="257"/>
        <end position="323"/>
    </location>
</feature>
<comment type="caution">
    <text evidence="16">The sequence shown here is derived from an EMBL/GenBank/DDBJ whole genome shotgun (WGS) entry which is preliminary data.</text>
</comment>
<evidence type="ECO:0000256" key="5">
    <source>
        <dbReference type="ARBA" id="ARBA00022692"/>
    </source>
</evidence>
<dbReference type="AlphaFoldDB" id="A0A846ZJY8"/>
<dbReference type="PRINTS" id="PR00811">
    <property type="entry name" value="BCTERIALGSPD"/>
</dbReference>
<keyword evidence="8" id="KW-0472">Membrane</keyword>
<dbReference type="Pfam" id="PF21305">
    <property type="entry name" value="type_II_gspD_N0"/>
    <property type="match status" value="1"/>
</dbReference>
<feature type="compositionally biased region" description="Low complexity" evidence="11">
    <location>
        <begin position="418"/>
        <end position="439"/>
    </location>
</feature>
<dbReference type="InterPro" id="IPR038591">
    <property type="entry name" value="NolW-like_sf"/>
</dbReference>
<feature type="compositionally biased region" description="Gly residues" evidence="11">
    <location>
        <begin position="374"/>
        <end position="387"/>
    </location>
</feature>
<dbReference type="GO" id="GO:0009279">
    <property type="term" value="C:cell outer membrane"/>
    <property type="evidence" value="ECO:0007669"/>
    <property type="project" value="UniProtKB-SubCell"/>
</dbReference>
<protein>
    <submittedName>
        <fullName evidence="16">Type II secretion system secretin GspD</fullName>
    </submittedName>
</protein>
<evidence type="ECO:0000256" key="11">
    <source>
        <dbReference type="SAM" id="MobiDB-lite"/>
    </source>
</evidence>
<evidence type="ECO:0000256" key="4">
    <source>
        <dbReference type="ARBA" id="ARBA00022452"/>
    </source>
</evidence>
<feature type="domain" description="GspD-like N0" evidence="15">
    <location>
        <begin position="96"/>
        <end position="162"/>
    </location>
</feature>
<gene>
    <name evidence="16" type="primary">gspD</name>
    <name evidence="16" type="ORF">HF690_06590</name>
</gene>
<dbReference type="EMBL" id="JAAZQD010000002">
    <property type="protein sequence ID" value="NKZ38625.1"/>
    <property type="molecule type" value="Genomic_DNA"/>
</dbReference>
<comment type="subcellular location">
    <subcellularLocation>
        <location evidence="1 10">Cell outer membrane</location>
    </subcellularLocation>
</comment>
<evidence type="ECO:0000256" key="1">
    <source>
        <dbReference type="ARBA" id="ARBA00004442"/>
    </source>
</evidence>
<feature type="region of interest" description="Disordered" evidence="11">
    <location>
        <begin position="37"/>
        <end position="70"/>
    </location>
</feature>
<dbReference type="Pfam" id="PF03958">
    <property type="entry name" value="Secretin_N"/>
    <property type="match status" value="3"/>
</dbReference>
<evidence type="ECO:0000256" key="8">
    <source>
        <dbReference type="ARBA" id="ARBA00023136"/>
    </source>
</evidence>
<dbReference type="NCBIfam" id="TIGR02517">
    <property type="entry name" value="type_II_gspD"/>
    <property type="match status" value="1"/>
</dbReference>
<dbReference type="InterPro" id="IPR005644">
    <property type="entry name" value="NolW-like"/>
</dbReference>
<dbReference type="PANTHER" id="PTHR30332:SF25">
    <property type="entry name" value="SECRETIN XPSD"/>
    <property type="match status" value="1"/>
</dbReference>
<evidence type="ECO:0000259" key="14">
    <source>
        <dbReference type="Pfam" id="PF03958"/>
    </source>
</evidence>
<evidence type="ECO:0000256" key="2">
    <source>
        <dbReference type="ARBA" id="ARBA00006980"/>
    </source>
</evidence>
<feature type="domain" description="NolW-like" evidence="14">
    <location>
        <begin position="192"/>
        <end position="250"/>
    </location>
</feature>
<name>A0A846ZJY8_9GAMM</name>
<keyword evidence="6 12" id="KW-0732">Signal</keyword>
<dbReference type="Pfam" id="PF00263">
    <property type="entry name" value="Secretin"/>
    <property type="match status" value="1"/>
</dbReference>
<organism evidence="16 17">
    <name type="scientific">Oleiagrimonas citrea</name>
    <dbReference type="NCBI Taxonomy" id="1665687"/>
    <lineage>
        <taxon>Bacteria</taxon>
        <taxon>Pseudomonadati</taxon>
        <taxon>Pseudomonadota</taxon>
        <taxon>Gammaproteobacteria</taxon>
        <taxon>Lysobacterales</taxon>
        <taxon>Rhodanobacteraceae</taxon>
        <taxon>Oleiagrimonas</taxon>
    </lineage>
</organism>
<evidence type="ECO:0000256" key="9">
    <source>
        <dbReference type="ARBA" id="ARBA00023237"/>
    </source>
</evidence>
<keyword evidence="3 10" id="KW-0813">Transport</keyword>
<evidence type="ECO:0000313" key="17">
    <source>
        <dbReference type="Proteomes" id="UP000541636"/>
    </source>
</evidence>
<evidence type="ECO:0000256" key="3">
    <source>
        <dbReference type="ARBA" id="ARBA00022448"/>
    </source>
</evidence>
<dbReference type="InterPro" id="IPR050810">
    <property type="entry name" value="Bact_Secretion_Sys_Channel"/>
</dbReference>
<dbReference type="InterPro" id="IPR004846">
    <property type="entry name" value="T2SS/T3SS_dom"/>
</dbReference>
<dbReference type="InterPro" id="IPR013356">
    <property type="entry name" value="T2SS_GspD"/>
</dbReference>
<dbReference type="Gene3D" id="3.55.50.30">
    <property type="match status" value="1"/>
</dbReference>
<comment type="similarity">
    <text evidence="2">Belongs to the bacterial secretin family. GSP D subfamily.</text>
</comment>
<evidence type="ECO:0000313" key="16">
    <source>
        <dbReference type="EMBL" id="NKZ38625.1"/>
    </source>
</evidence>
<keyword evidence="5" id="KW-0812">Transmembrane</keyword>